<reference evidence="2 3" key="1">
    <citation type="submission" date="2019-02" db="EMBL/GenBank/DDBJ databases">
        <title>Deep-cultivation of Planctomycetes and their phenomic and genomic characterization uncovers novel biology.</title>
        <authorList>
            <person name="Wiegand S."/>
            <person name="Jogler M."/>
            <person name="Boedeker C."/>
            <person name="Pinto D."/>
            <person name="Vollmers J."/>
            <person name="Rivas-Marin E."/>
            <person name="Kohn T."/>
            <person name="Peeters S.H."/>
            <person name="Heuer A."/>
            <person name="Rast P."/>
            <person name="Oberbeckmann S."/>
            <person name="Bunk B."/>
            <person name="Jeske O."/>
            <person name="Meyerdierks A."/>
            <person name="Storesund J.E."/>
            <person name="Kallscheuer N."/>
            <person name="Luecker S."/>
            <person name="Lage O.M."/>
            <person name="Pohl T."/>
            <person name="Merkel B.J."/>
            <person name="Hornburger P."/>
            <person name="Mueller R.-W."/>
            <person name="Bruemmer F."/>
            <person name="Labrenz M."/>
            <person name="Spormann A.M."/>
            <person name="Op den Camp H."/>
            <person name="Overmann J."/>
            <person name="Amann R."/>
            <person name="Jetten M.S.M."/>
            <person name="Mascher T."/>
            <person name="Medema M.H."/>
            <person name="Devos D.P."/>
            <person name="Kaster A.-K."/>
            <person name="Ovreas L."/>
            <person name="Rohde M."/>
            <person name="Galperin M.Y."/>
            <person name="Jogler C."/>
        </authorList>
    </citation>
    <scope>NUCLEOTIDE SEQUENCE [LARGE SCALE GENOMIC DNA]</scope>
    <source>
        <strain evidence="2 3">I41</strain>
    </source>
</reference>
<protein>
    <recommendedName>
        <fullName evidence="1">DUF6036 domain-containing protein</fullName>
    </recommendedName>
</protein>
<evidence type="ECO:0000313" key="3">
    <source>
        <dbReference type="Proteomes" id="UP000317909"/>
    </source>
</evidence>
<dbReference type="Gene3D" id="3.30.460.40">
    <property type="match status" value="1"/>
</dbReference>
<sequence>MESQTDFDVTDLLQITLLEAVRWLESRDIRYALIGGLATSLRGQARVTADVDLVIATDLPEALALVNELPQTAFAPLFDNVADVVQRAFILPLRHRVTGVKVDVAIGLSGFEQLAVSRAEPIELFSHPVATATTEDLLIMKTLAGRPQDDQDLRGLLIAQRDHIDWKYCLQTAADLGDAVGQDLAGRLQRLRDER</sequence>
<organism evidence="2 3">
    <name type="scientific">Lacipirellula limnantheis</name>
    <dbReference type="NCBI Taxonomy" id="2528024"/>
    <lineage>
        <taxon>Bacteria</taxon>
        <taxon>Pseudomonadati</taxon>
        <taxon>Planctomycetota</taxon>
        <taxon>Planctomycetia</taxon>
        <taxon>Pirellulales</taxon>
        <taxon>Lacipirellulaceae</taxon>
        <taxon>Lacipirellula</taxon>
    </lineage>
</organism>
<name>A0A517U6Q6_9BACT</name>
<dbReference type="Pfam" id="PF19502">
    <property type="entry name" value="DUF6036"/>
    <property type="match status" value="1"/>
</dbReference>
<proteinExistence type="predicted"/>
<feature type="domain" description="DUF6036" evidence="1">
    <location>
        <begin position="26"/>
        <end position="172"/>
    </location>
</feature>
<dbReference type="Proteomes" id="UP000317909">
    <property type="component" value="Chromosome"/>
</dbReference>
<dbReference type="KEGG" id="llh:I41_55000"/>
<dbReference type="InterPro" id="IPR045792">
    <property type="entry name" value="DUF6036"/>
</dbReference>
<evidence type="ECO:0000259" key="1">
    <source>
        <dbReference type="Pfam" id="PF19502"/>
    </source>
</evidence>
<accession>A0A517U6Q6</accession>
<keyword evidence="3" id="KW-1185">Reference proteome</keyword>
<evidence type="ECO:0000313" key="2">
    <source>
        <dbReference type="EMBL" id="QDT76250.1"/>
    </source>
</evidence>
<dbReference type="EMBL" id="CP036339">
    <property type="protein sequence ID" value="QDT76250.1"/>
    <property type="molecule type" value="Genomic_DNA"/>
</dbReference>
<dbReference type="RefSeq" id="WP_145436074.1">
    <property type="nucleotide sequence ID" value="NZ_CP036339.1"/>
</dbReference>
<dbReference type="OrthoDB" id="280937at2"/>
<dbReference type="SUPFAM" id="SSF81301">
    <property type="entry name" value="Nucleotidyltransferase"/>
    <property type="match status" value="1"/>
</dbReference>
<gene>
    <name evidence="2" type="ORF">I41_55000</name>
</gene>
<dbReference type="InterPro" id="IPR043519">
    <property type="entry name" value="NT_sf"/>
</dbReference>
<dbReference type="AlphaFoldDB" id="A0A517U6Q6"/>